<dbReference type="InterPro" id="IPR050845">
    <property type="entry name" value="Cu-binding_ET"/>
</dbReference>
<dbReference type="STRING" id="137658.SAMN05216186_101470"/>
<keyword evidence="2" id="KW-0186">Copper</keyword>
<dbReference type="PANTHER" id="PTHR38439:SF3">
    <property type="entry name" value="COPPER-RESISTANT CUPROPROTEIN COPI"/>
    <property type="match status" value="1"/>
</dbReference>
<reference evidence="4 5" key="1">
    <citation type="submission" date="2016-10" db="EMBL/GenBank/DDBJ databases">
        <authorList>
            <person name="de Groot N.N."/>
        </authorList>
    </citation>
    <scope>NUCLEOTIDE SEQUENCE [LARGE SCALE GENOMIC DNA]</scope>
    <source>
        <strain evidence="4 5">JCM 21544</strain>
    </source>
</reference>
<dbReference type="Proteomes" id="UP000198706">
    <property type="component" value="Unassembled WGS sequence"/>
</dbReference>
<evidence type="ECO:0000256" key="2">
    <source>
        <dbReference type="ARBA" id="ARBA00023008"/>
    </source>
</evidence>
<gene>
    <name evidence="4" type="ORF">SAMN05216186_101470</name>
</gene>
<dbReference type="SUPFAM" id="SSF49503">
    <property type="entry name" value="Cupredoxins"/>
    <property type="match status" value="1"/>
</dbReference>
<keyword evidence="1" id="KW-0479">Metal-binding</keyword>
<dbReference type="GO" id="GO:0046872">
    <property type="term" value="F:metal ion binding"/>
    <property type="evidence" value="ECO:0007669"/>
    <property type="project" value="UniProtKB-KW"/>
</dbReference>
<feature type="chain" id="PRO_5011724438" evidence="3">
    <location>
        <begin position="26"/>
        <end position="186"/>
    </location>
</feature>
<keyword evidence="3" id="KW-0732">Signal</keyword>
<organism evidence="4 5">
    <name type="scientific">Pseudomonas indica</name>
    <dbReference type="NCBI Taxonomy" id="137658"/>
    <lineage>
        <taxon>Bacteria</taxon>
        <taxon>Pseudomonadati</taxon>
        <taxon>Pseudomonadota</taxon>
        <taxon>Gammaproteobacteria</taxon>
        <taxon>Pseudomonadales</taxon>
        <taxon>Pseudomonadaceae</taxon>
        <taxon>Pseudomonas</taxon>
    </lineage>
</organism>
<proteinExistence type="predicted"/>
<dbReference type="PANTHER" id="PTHR38439">
    <property type="entry name" value="AURACYANIN-B"/>
    <property type="match status" value="1"/>
</dbReference>
<dbReference type="Gene3D" id="2.60.40.420">
    <property type="entry name" value="Cupredoxins - blue copper proteins"/>
    <property type="match status" value="1"/>
</dbReference>
<dbReference type="RefSeq" id="WP_084333455.1">
    <property type="nucleotide sequence ID" value="NZ_FNFD01000001.1"/>
</dbReference>
<accession>A0A1G8TU08</accession>
<protein>
    <submittedName>
        <fullName evidence="4">Uncharacterized copper-binding protein, cupredoxin-like subfamily</fullName>
    </submittedName>
</protein>
<evidence type="ECO:0000256" key="1">
    <source>
        <dbReference type="ARBA" id="ARBA00022723"/>
    </source>
</evidence>
<dbReference type="AlphaFoldDB" id="A0A1G8TU08"/>
<evidence type="ECO:0000256" key="3">
    <source>
        <dbReference type="SAM" id="SignalP"/>
    </source>
</evidence>
<dbReference type="InterPro" id="IPR008972">
    <property type="entry name" value="Cupredoxin"/>
</dbReference>
<name>A0A1G8TU08_9PSED</name>
<dbReference type="EMBL" id="FNFD01000001">
    <property type="protein sequence ID" value="SDJ44969.1"/>
    <property type="molecule type" value="Genomic_DNA"/>
</dbReference>
<sequence length="186" mass="20169">MNSLSPTMLIAALFFGTATQGFAVAAGTESNAPRQAQASPSTRTVFIKLDDISFSQKSIDVRPGETVRFVLKNEGALMHEFNIGRVSLQHEHQREMAALMQDGTLTPTGKAKSIVWRERNTGPGDSTPPSYPEVIEATHDDPNAVLVEPGTTKEFVWTFADATNLTFACTLPGHTQAGMIGDFVMR</sequence>
<evidence type="ECO:0000313" key="5">
    <source>
        <dbReference type="Proteomes" id="UP000198706"/>
    </source>
</evidence>
<evidence type="ECO:0000313" key="4">
    <source>
        <dbReference type="EMBL" id="SDJ44969.1"/>
    </source>
</evidence>
<keyword evidence="5" id="KW-1185">Reference proteome</keyword>
<feature type="signal peptide" evidence="3">
    <location>
        <begin position="1"/>
        <end position="25"/>
    </location>
</feature>